<accession>A0A7H0LHT0</accession>
<organism evidence="1 2">
    <name type="scientific">Sphingomonas alpina</name>
    <dbReference type="NCBI Taxonomy" id="653931"/>
    <lineage>
        <taxon>Bacteria</taxon>
        <taxon>Pseudomonadati</taxon>
        <taxon>Pseudomonadota</taxon>
        <taxon>Alphaproteobacteria</taxon>
        <taxon>Sphingomonadales</taxon>
        <taxon>Sphingomonadaceae</taxon>
        <taxon>Sphingomonas</taxon>
    </lineage>
</organism>
<dbReference type="KEGG" id="spap:H3Z74_21605"/>
<dbReference type="RefSeq" id="WP_187761550.1">
    <property type="nucleotide sequence ID" value="NZ_CP061038.1"/>
</dbReference>
<dbReference type="Proteomes" id="UP000516148">
    <property type="component" value="Chromosome"/>
</dbReference>
<name>A0A7H0LHT0_9SPHN</name>
<sequence length="70" mass="7401">MPADRRHAARLQGVLLNTARVMAISDAATLSETIEVKVDEAVTGDLIAMSPSLAAKLAEIDGRIEDLEAV</sequence>
<reference evidence="1 2" key="1">
    <citation type="submission" date="2020-09" db="EMBL/GenBank/DDBJ databases">
        <title>Sphingomonas sp., a new species isolated from pork steak.</title>
        <authorList>
            <person name="Heidler von Heilborn D."/>
        </authorList>
    </citation>
    <scope>NUCLEOTIDE SEQUENCE [LARGE SCALE GENOMIC DNA]</scope>
    <source>
        <strain evidence="2">S8-3T</strain>
    </source>
</reference>
<evidence type="ECO:0000313" key="2">
    <source>
        <dbReference type="Proteomes" id="UP000516148"/>
    </source>
</evidence>
<proteinExistence type="predicted"/>
<dbReference type="EMBL" id="CP061038">
    <property type="protein sequence ID" value="QNQ09233.1"/>
    <property type="molecule type" value="Genomic_DNA"/>
</dbReference>
<gene>
    <name evidence="1" type="ORF">H3Z74_21605</name>
</gene>
<keyword evidence="2" id="KW-1185">Reference proteome</keyword>
<protein>
    <submittedName>
        <fullName evidence="1">Uncharacterized protein</fullName>
    </submittedName>
</protein>
<dbReference type="AlphaFoldDB" id="A0A7H0LHT0"/>
<evidence type="ECO:0000313" key="1">
    <source>
        <dbReference type="EMBL" id="QNQ09233.1"/>
    </source>
</evidence>